<reference evidence="3 4" key="1">
    <citation type="journal article" date="2012" name="PLoS Pathog.">
        <title>Diverse lifestyles and strategies of plant pathogenesis encoded in the genomes of eighteen Dothideomycetes fungi.</title>
        <authorList>
            <person name="Ohm R.A."/>
            <person name="Feau N."/>
            <person name="Henrissat B."/>
            <person name="Schoch C.L."/>
            <person name="Horwitz B.A."/>
            <person name="Barry K.W."/>
            <person name="Condon B.J."/>
            <person name="Copeland A.C."/>
            <person name="Dhillon B."/>
            <person name="Glaser F."/>
            <person name="Hesse C.N."/>
            <person name="Kosti I."/>
            <person name="LaButti K."/>
            <person name="Lindquist E.A."/>
            <person name="Lucas S."/>
            <person name="Salamov A.A."/>
            <person name="Bradshaw R.E."/>
            <person name="Ciuffetti L."/>
            <person name="Hamelin R.C."/>
            <person name="Kema G.H.J."/>
            <person name="Lawrence C."/>
            <person name="Scott J.A."/>
            <person name="Spatafora J.W."/>
            <person name="Turgeon B.G."/>
            <person name="de Wit P.J.G.M."/>
            <person name="Zhong S."/>
            <person name="Goodwin S.B."/>
            <person name="Grigoriev I.V."/>
        </authorList>
    </citation>
    <scope>NUCLEOTIDE SEQUENCE [LARGE SCALE GENOMIC DNA]</scope>
    <source>
        <strain evidence="3 4">UAMH 10762</strain>
    </source>
</reference>
<evidence type="ECO:0000313" key="3">
    <source>
        <dbReference type="EMBL" id="EMC92985.1"/>
    </source>
</evidence>
<feature type="coiled-coil region" evidence="1">
    <location>
        <begin position="191"/>
        <end position="225"/>
    </location>
</feature>
<dbReference type="RefSeq" id="XP_007680229.1">
    <property type="nucleotide sequence ID" value="XM_007682039.1"/>
</dbReference>
<dbReference type="AlphaFoldDB" id="M2N2U9"/>
<evidence type="ECO:0000313" key="4">
    <source>
        <dbReference type="Proteomes" id="UP000011761"/>
    </source>
</evidence>
<sequence>MCATSSGRCSSRGEASAQMEVTTCRFRLRRWRYIMITLTKFPFRAHTHISLRTHWFLACKMADAGQSMTAERSMHPSHAVQAVPSIRLSRAVQTELPAGHKPVKCEAHGAESVAGTPDTHAMQQHDLTLIPNQGEQKLKTSVSQLDVSNTSVPNRLQPVQDGVTDFKTAYLSLKDDLMSTASEVVACHALTQDLTKKLLQAESRIDELQSGLEAANEKAAITEMQQMTLRTDHEAFRRSIAAKLKSDRGFSRKSIGKINGTIKHIQHGMNPTGTANKIGSAPPAWAPAAMFGKEEIRPEHEKKVENLWVPLPPGTAYASVPADKCVGTQTSTSTVGVNPFCNLPQLSPAPYGPPASLAQPLSANNHRKRELSPPVARSLSTEERPSKKKRTRGRRRGRKGPE</sequence>
<proteinExistence type="predicted"/>
<dbReference type="GeneID" id="19110499"/>
<name>M2N2U9_BAUPA</name>
<dbReference type="Proteomes" id="UP000011761">
    <property type="component" value="Unassembled WGS sequence"/>
</dbReference>
<dbReference type="KEGG" id="bcom:BAUCODRAFT_269184"/>
<gene>
    <name evidence="3" type="ORF">BAUCODRAFT_269184</name>
</gene>
<evidence type="ECO:0000256" key="2">
    <source>
        <dbReference type="SAM" id="MobiDB-lite"/>
    </source>
</evidence>
<dbReference type="EMBL" id="KB445561">
    <property type="protein sequence ID" value="EMC92985.1"/>
    <property type="molecule type" value="Genomic_DNA"/>
</dbReference>
<evidence type="ECO:0000256" key="1">
    <source>
        <dbReference type="SAM" id="Coils"/>
    </source>
</evidence>
<keyword evidence="4" id="KW-1185">Reference proteome</keyword>
<accession>M2N2U9</accession>
<protein>
    <submittedName>
        <fullName evidence="3">Uncharacterized protein</fullName>
    </submittedName>
</protein>
<keyword evidence="1" id="KW-0175">Coiled coil</keyword>
<organism evidence="3 4">
    <name type="scientific">Baudoinia panamericana (strain UAMH 10762)</name>
    <name type="common">Angels' share fungus</name>
    <name type="synonym">Baudoinia compniacensis (strain UAMH 10762)</name>
    <dbReference type="NCBI Taxonomy" id="717646"/>
    <lineage>
        <taxon>Eukaryota</taxon>
        <taxon>Fungi</taxon>
        <taxon>Dikarya</taxon>
        <taxon>Ascomycota</taxon>
        <taxon>Pezizomycotina</taxon>
        <taxon>Dothideomycetes</taxon>
        <taxon>Dothideomycetidae</taxon>
        <taxon>Mycosphaerellales</taxon>
        <taxon>Teratosphaeriaceae</taxon>
        <taxon>Baudoinia</taxon>
    </lineage>
</organism>
<dbReference type="HOGENOM" id="CLU_685087_0_0_1"/>
<feature type="region of interest" description="Disordered" evidence="2">
    <location>
        <begin position="352"/>
        <end position="402"/>
    </location>
</feature>
<feature type="compositionally biased region" description="Basic residues" evidence="2">
    <location>
        <begin position="386"/>
        <end position="402"/>
    </location>
</feature>